<evidence type="ECO:0000313" key="2">
    <source>
        <dbReference type="EMBL" id="KAJ7308440.1"/>
    </source>
</evidence>
<protein>
    <submittedName>
        <fullName evidence="2">Uncharacterized protein</fullName>
    </submittedName>
</protein>
<evidence type="ECO:0000256" key="1">
    <source>
        <dbReference type="SAM" id="MobiDB-lite"/>
    </source>
</evidence>
<reference evidence="2" key="1">
    <citation type="journal article" date="2023" name="DNA Res.">
        <title>Chromosome-level genome assembly of Phrynocephalus forsythii using third-generation DNA sequencing and Hi-C analysis.</title>
        <authorList>
            <person name="Qi Y."/>
            <person name="Zhao W."/>
            <person name="Zhao Y."/>
            <person name="Niu C."/>
            <person name="Cao S."/>
            <person name="Zhang Y."/>
        </authorList>
    </citation>
    <scope>NUCLEOTIDE SEQUENCE</scope>
    <source>
        <tissue evidence="2">Muscle</tissue>
    </source>
</reference>
<sequence>MEIKKSRRHPLGKPPTRSPLSVVKQEASSDEGKPVVSRGPAFGASRRAETPARLRDPEVQARCSES</sequence>
<dbReference type="EMBL" id="JAPFRF010000018">
    <property type="protein sequence ID" value="KAJ7308440.1"/>
    <property type="molecule type" value="Genomic_DNA"/>
</dbReference>
<gene>
    <name evidence="2" type="ORF">JRQ81_008988</name>
</gene>
<feature type="compositionally biased region" description="Basic and acidic residues" evidence="1">
    <location>
        <begin position="46"/>
        <end position="66"/>
    </location>
</feature>
<name>A0A9Q0XB22_9SAUR</name>
<organism evidence="2 3">
    <name type="scientific">Phrynocephalus forsythii</name>
    <dbReference type="NCBI Taxonomy" id="171643"/>
    <lineage>
        <taxon>Eukaryota</taxon>
        <taxon>Metazoa</taxon>
        <taxon>Chordata</taxon>
        <taxon>Craniata</taxon>
        <taxon>Vertebrata</taxon>
        <taxon>Euteleostomi</taxon>
        <taxon>Lepidosauria</taxon>
        <taxon>Squamata</taxon>
        <taxon>Bifurcata</taxon>
        <taxon>Unidentata</taxon>
        <taxon>Episquamata</taxon>
        <taxon>Toxicofera</taxon>
        <taxon>Iguania</taxon>
        <taxon>Acrodonta</taxon>
        <taxon>Agamidae</taxon>
        <taxon>Agaminae</taxon>
        <taxon>Phrynocephalus</taxon>
    </lineage>
</organism>
<dbReference type="AlphaFoldDB" id="A0A9Q0XB22"/>
<comment type="caution">
    <text evidence="2">The sequence shown here is derived from an EMBL/GenBank/DDBJ whole genome shotgun (WGS) entry which is preliminary data.</text>
</comment>
<accession>A0A9Q0XB22</accession>
<evidence type="ECO:0000313" key="3">
    <source>
        <dbReference type="Proteomes" id="UP001142489"/>
    </source>
</evidence>
<keyword evidence="3" id="KW-1185">Reference proteome</keyword>
<proteinExistence type="predicted"/>
<feature type="compositionally biased region" description="Basic residues" evidence="1">
    <location>
        <begin position="1"/>
        <end position="11"/>
    </location>
</feature>
<dbReference type="Proteomes" id="UP001142489">
    <property type="component" value="Unassembled WGS sequence"/>
</dbReference>
<feature type="region of interest" description="Disordered" evidence="1">
    <location>
        <begin position="1"/>
        <end position="66"/>
    </location>
</feature>
<dbReference type="OrthoDB" id="9547406at2759"/>